<feature type="domain" description="RRM" evidence="4">
    <location>
        <begin position="2"/>
        <end position="40"/>
    </location>
</feature>
<evidence type="ECO:0000313" key="6">
    <source>
        <dbReference type="Ensembl" id="ENSCCAP00000011120.1"/>
    </source>
</evidence>
<evidence type="ECO:0000256" key="1">
    <source>
        <dbReference type="ARBA" id="ARBA00022884"/>
    </source>
</evidence>
<dbReference type="SMART" id="SM00343">
    <property type="entry name" value="ZnF_C2HC"/>
    <property type="match status" value="1"/>
</dbReference>
<dbReference type="GO" id="GO:0005634">
    <property type="term" value="C:nucleus"/>
    <property type="evidence" value="ECO:0007669"/>
    <property type="project" value="TreeGrafter"/>
</dbReference>
<keyword evidence="2" id="KW-0863">Zinc-finger</keyword>
<dbReference type="AlphaFoldDB" id="A0A2K5Q5F4"/>
<dbReference type="STRING" id="9516.ENSCCAP00000011120"/>
<dbReference type="Pfam" id="PF00098">
    <property type="entry name" value="zf-CCHC"/>
    <property type="match status" value="1"/>
</dbReference>
<dbReference type="SMART" id="SM00360">
    <property type="entry name" value="RRM"/>
    <property type="match status" value="2"/>
</dbReference>
<dbReference type="InterPro" id="IPR000504">
    <property type="entry name" value="RRM_dom"/>
</dbReference>
<keyword evidence="1 3" id="KW-0694">RNA-binding</keyword>
<dbReference type="SUPFAM" id="SSF54928">
    <property type="entry name" value="RNA-binding domain, RBD"/>
    <property type="match status" value="2"/>
</dbReference>
<evidence type="ECO:0000256" key="2">
    <source>
        <dbReference type="PROSITE-ProRule" id="PRU00047"/>
    </source>
</evidence>
<sequence>MVKLFIGNLPQEATEQEICSLFEQYGKVLDCDIIKNYGFVLHHYNLHRVNIGVEASKSKGKTSTKLHVGNLSRTCIKKELPAKFEEHGPVIQCDIMKDYAFVHMERAEEAVKAIRGLDNIGFKANECTCSLSTSRLRAAPAMGDQSGCYRCGKDGHRSKECRIDRSGRVVDLTEQYKEQSGALRLTP</sequence>
<keyword evidence="2" id="KW-0862">Zinc</keyword>
<dbReference type="PANTHER" id="PTHR48025:SF26">
    <property type="entry name" value="HETEROGENEOUS NUCLEAR RIBONUCLEOPROTEIN M-RELATED"/>
    <property type="match status" value="1"/>
</dbReference>
<evidence type="ECO:0008006" key="8">
    <source>
        <dbReference type="Google" id="ProtNLM"/>
    </source>
</evidence>
<reference evidence="6" key="1">
    <citation type="submission" date="2025-08" db="UniProtKB">
        <authorList>
            <consortium name="Ensembl"/>
        </authorList>
    </citation>
    <scope>IDENTIFICATION</scope>
</reference>
<dbReference type="PROSITE" id="PS50102">
    <property type="entry name" value="RRM"/>
    <property type="match status" value="2"/>
</dbReference>
<accession>A0A2K5Q5F4</accession>
<dbReference type="PANTHER" id="PTHR48025">
    <property type="entry name" value="OS02G0815200 PROTEIN"/>
    <property type="match status" value="1"/>
</dbReference>
<feature type="domain" description="RRM" evidence="4">
    <location>
        <begin position="64"/>
        <end position="134"/>
    </location>
</feature>
<keyword evidence="2" id="KW-0479">Metal-binding</keyword>
<dbReference type="GeneTree" id="ENSGT00940000154421"/>
<organism evidence="6 7">
    <name type="scientific">Cebus imitator</name>
    <name type="common">Panamanian white-faced capuchin</name>
    <name type="synonym">Cebus capucinus imitator</name>
    <dbReference type="NCBI Taxonomy" id="2715852"/>
    <lineage>
        <taxon>Eukaryota</taxon>
        <taxon>Metazoa</taxon>
        <taxon>Chordata</taxon>
        <taxon>Craniata</taxon>
        <taxon>Vertebrata</taxon>
        <taxon>Euteleostomi</taxon>
        <taxon>Mammalia</taxon>
        <taxon>Eutheria</taxon>
        <taxon>Euarchontoglires</taxon>
        <taxon>Primates</taxon>
        <taxon>Haplorrhini</taxon>
        <taxon>Platyrrhini</taxon>
        <taxon>Cebidae</taxon>
        <taxon>Cebinae</taxon>
        <taxon>Cebus</taxon>
    </lineage>
</organism>
<evidence type="ECO:0000313" key="7">
    <source>
        <dbReference type="Proteomes" id="UP000233040"/>
    </source>
</evidence>
<proteinExistence type="predicted"/>
<evidence type="ECO:0000256" key="3">
    <source>
        <dbReference type="PROSITE-ProRule" id="PRU00176"/>
    </source>
</evidence>
<reference evidence="6" key="2">
    <citation type="submission" date="2025-09" db="UniProtKB">
        <authorList>
            <consortium name="Ensembl"/>
        </authorList>
    </citation>
    <scope>IDENTIFICATION</scope>
</reference>
<dbReference type="PROSITE" id="PS50158">
    <property type="entry name" value="ZF_CCHC"/>
    <property type="match status" value="1"/>
</dbReference>
<name>A0A2K5Q5F4_CEBIM</name>
<protein>
    <recommendedName>
        <fullName evidence="8">RNA-binding protein 4</fullName>
    </recommendedName>
</protein>
<evidence type="ECO:0000259" key="4">
    <source>
        <dbReference type="PROSITE" id="PS50102"/>
    </source>
</evidence>
<dbReference type="GO" id="GO:0008270">
    <property type="term" value="F:zinc ion binding"/>
    <property type="evidence" value="ECO:0007669"/>
    <property type="project" value="UniProtKB-KW"/>
</dbReference>
<dbReference type="InterPro" id="IPR035979">
    <property type="entry name" value="RBD_domain_sf"/>
</dbReference>
<feature type="domain" description="CCHC-type" evidence="5">
    <location>
        <begin position="148"/>
        <end position="162"/>
    </location>
</feature>
<dbReference type="Ensembl" id="ENSCCAT00000028521.1">
    <property type="protein sequence ID" value="ENSCCAP00000011120.1"/>
    <property type="gene ID" value="ENSCCAG00000023319.1"/>
</dbReference>
<evidence type="ECO:0000259" key="5">
    <source>
        <dbReference type="PROSITE" id="PS50158"/>
    </source>
</evidence>
<dbReference type="InterPro" id="IPR012677">
    <property type="entry name" value="Nucleotide-bd_a/b_plait_sf"/>
</dbReference>
<dbReference type="Gene3D" id="3.30.70.330">
    <property type="match status" value="2"/>
</dbReference>
<dbReference type="InterPro" id="IPR001878">
    <property type="entry name" value="Znf_CCHC"/>
</dbReference>
<dbReference type="Pfam" id="PF00076">
    <property type="entry name" value="RRM_1"/>
    <property type="match status" value="2"/>
</dbReference>
<dbReference type="GO" id="GO:0003729">
    <property type="term" value="F:mRNA binding"/>
    <property type="evidence" value="ECO:0007669"/>
    <property type="project" value="TreeGrafter"/>
</dbReference>
<dbReference type="Proteomes" id="UP000233040">
    <property type="component" value="Unassembled WGS sequence"/>
</dbReference>
<dbReference type="InterPro" id="IPR050502">
    <property type="entry name" value="Euk_RNA-bind_prot"/>
</dbReference>
<keyword evidence="7" id="KW-1185">Reference proteome</keyword>